<sequence>MKIVFACLALILVVAGCSKPRVYAADDVVARASYRHSGPPSLTLYTMINNRTGSGAHTGLLINASERVIFDPAGSFFSEATPERHDVLFGITPGMEKGYRSAHARSTYHVVSQTIDVSATQAQTAYQLALQAGPVNDAFCSSATSELLSQVPGFGSIRSVMSPNKLMEQFGQIPGVTTTRYYEDDDPDLQKALDEGVKPLTQ</sequence>
<evidence type="ECO:0000313" key="2">
    <source>
        <dbReference type="EMBL" id="MDU9005660.1"/>
    </source>
</evidence>
<reference evidence="3" key="1">
    <citation type="submission" date="2023-05" db="EMBL/GenBank/DDBJ databases">
        <title>Sedimentitalea sp. nov. JM2-8.</title>
        <authorList>
            <person name="Huang J."/>
        </authorList>
    </citation>
    <scope>NUCLEOTIDE SEQUENCE [LARGE SCALE GENOMIC DNA]</scope>
    <source>
        <strain evidence="3">KHS03</strain>
    </source>
</reference>
<evidence type="ECO:0000256" key="1">
    <source>
        <dbReference type="SAM" id="SignalP"/>
    </source>
</evidence>
<organism evidence="2 3">
    <name type="scientific">Sedimentitalea todarodis</name>
    <dbReference type="NCBI Taxonomy" id="1631240"/>
    <lineage>
        <taxon>Bacteria</taxon>
        <taxon>Pseudomonadati</taxon>
        <taxon>Pseudomonadota</taxon>
        <taxon>Alphaproteobacteria</taxon>
        <taxon>Rhodobacterales</taxon>
        <taxon>Paracoccaceae</taxon>
        <taxon>Sedimentitalea</taxon>
    </lineage>
</organism>
<protein>
    <recommendedName>
        <fullName evidence="4">Lipoprotein</fullName>
    </recommendedName>
</protein>
<dbReference type="RefSeq" id="WP_316779410.1">
    <property type="nucleotide sequence ID" value="NZ_JASMWN010000016.1"/>
</dbReference>
<dbReference type="PROSITE" id="PS51257">
    <property type="entry name" value="PROKAR_LIPOPROTEIN"/>
    <property type="match status" value="1"/>
</dbReference>
<keyword evidence="3" id="KW-1185">Reference proteome</keyword>
<gene>
    <name evidence="2" type="ORF">QO231_17650</name>
</gene>
<comment type="caution">
    <text evidence="2">The sequence shown here is derived from an EMBL/GenBank/DDBJ whole genome shotgun (WGS) entry which is preliminary data.</text>
</comment>
<dbReference type="EMBL" id="JASMWN010000016">
    <property type="protein sequence ID" value="MDU9005660.1"/>
    <property type="molecule type" value="Genomic_DNA"/>
</dbReference>
<feature type="signal peptide" evidence="1">
    <location>
        <begin position="1"/>
        <end position="24"/>
    </location>
</feature>
<evidence type="ECO:0000313" key="3">
    <source>
        <dbReference type="Proteomes" id="UP001255416"/>
    </source>
</evidence>
<evidence type="ECO:0008006" key="4">
    <source>
        <dbReference type="Google" id="ProtNLM"/>
    </source>
</evidence>
<proteinExistence type="predicted"/>
<accession>A0ABU3VHL9</accession>
<feature type="chain" id="PRO_5046354049" description="Lipoprotein" evidence="1">
    <location>
        <begin position="25"/>
        <end position="202"/>
    </location>
</feature>
<dbReference type="Proteomes" id="UP001255416">
    <property type="component" value="Unassembled WGS sequence"/>
</dbReference>
<keyword evidence="1" id="KW-0732">Signal</keyword>
<name>A0ABU3VHL9_9RHOB</name>